<dbReference type="PANTHER" id="PTHR11441">
    <property type="entry name" value="THYMIDINE KINASE"/>
    <property type="match status" value="1"/>
</dbReference>
<dbReference type="FunFam" id="3.40.50.300:FF:000761">
    <property type="entry name" value="Thymidine kinase"/>
    <property type="match status" value="1"/>
</dbReference>
<name>A0A9P0A6S9_BEMTA</name>
<dbReference type="GO" id="GO:0005524">
    <property type="term" value="F:ATP binding"/>
    <property type="evidence" value="ECO:0007669"/>
    <property type="project" value="UniProtKB-KW"/>
</dbReference>
<sequence length="222" mass="24948">MACILNGSKMECDLPKTKGQIQVIFGPMFSGKSTELIRRLKRYQFANYRCLVVRYANDNRYDTQSLATHDKQKLPAMSATVLTDLKRFTDEVDVIGVDEGQFFTDIVSFSEEMANLGKIIIVAALDGTFQRTGFGDILNLVPLAESVVKLTAVCMSCFADASYTKRIGNEKEVEVIGGADKYMAVCRDCHRLSSPVKRSPFKTLDQPMIQVENYNHKKELFC</sequence>
<dbReference type="SUPFAM" id="SSF52540">
    <property type="entry name" value="P-loop containing nucleoside triphosphate hydrolases"/>
    <property type="match status" value="1"/>
</dbReference>
<dbReference type="FunFam" id="3.30.60.20:FF:000028">
    <property type="entry name" value="Thymidine kinase"/>
    <property type="match status" value="1"/>
</dbReference>
<evidence type="ECO:0000256" key="7">
    <source>
        <dbReference type="ARBA" id="ARBA00022833"/>
    </source>
</evidence>
<evidence type="ECO:0000256" key="10">
    <source>
        <dbReference type="ARBA" id="ARBA00048113"/>
    </source>
</evidence>
<dbReference type="PANTHER" id="PTHR11441:SF0">
    <property type="entry name" value="THYMIDINE KINASE, CYTOSOLIC"/>
    <property type="match status" value="1"/>
</dbReference>
<evidence type="ECO:0000313" key="15">
    <source>
        <dbReference type="EMBL" id="CAH0385274.1"/>
    </source>
</evidence>
<dbReference type="SUPFAM" id="SSF57716">
    <property type="entry name" value="Glucocorticoid receptor-like (DNA-binding domain)"/>
    <property type="match status" value="1"/>
</dbReference>
<dbReference type="GO" id="GO:0046104">
    <property type="term" value="P:thymidine metabolic process"/>
    <property type="evidence" value="ECO:0007669"/>
    <property type="project" value="TreeGrafter"/>
</dbReference>
<evidence type="ECO:0000256" key="2">
    <source>
        <dbReference type="ARBA" id="ARBA00022634"/>
    </source>
</evidence>
<dbReference type="EMBL" id="OU963863">
    <property type="protein sequence ID" value="CAH0385274.1"/>
    <property type="molecule type" value="Genomic_DNA"/>
</dbReference>
<dbReference type="PROSITE" id="PS00603">
    <property type="entry name" value="TK_CELLULAR_TYPE"/>
    <property type="match status" value="1"/>
</dbReference>
<keyword evidence="8 13" id="KW-0067">ATP-binding</keyword>
<keyword evidence="4" id="KW-0479">Metal-binding</keyword>
<gene>
    <name evidence="15" type="ORF">BEMITA_LOCUS4516</name>
</gene>
<dbReference type="KEGG" id="btab:109035918"/>
<evidence type="ECO:0000313" key="16">
    <source>
        <dbReference type="Proteomes" id="UP001152759"/>
    </source>
</evidence>
<evidence type="ECO:0000256" key="5">
    <source>
        <dbReference type="ARBA" id="ARBA00022741"/>
    </source>
</evidence>
<evidence type="ECO:0000256" key="14">
    <source>
        <dbReference type="RuleBase" id="RU004165"/>
    </source>
</evidence>
<feature type="binding site" evidence="12">
    <location>
        <position position="182"/>
    </location>
    <ligand>
        <name>substrate</name>
    </ligand>
</feature>
<keyword evidence="5 13" id="KW-0547">Nucleotide-binding</keyword>
<evidence type="ECO:0000256" key="13">
    <source>
        <dbReference type="RuleBase" id="RU000544"/>
    </source>
</evidence>
<evidence type="ECO:0000256" key="6">
    <source>
        <dbReference type="ARBA" id="ARBA00022777"/>
    </source>
</evidence>
<dbReference type="AlphaFoldDB" id="A0A9P0A6S9"/>
<evidence type="ECO:0000256" key="12">
    <source>
        <dbReference type="PIRSR" id="PIRSR035805-2"/>
    </source>
</evidence>
<comment type="similarity">
    <text evidence="1 14">Belongs to the thymidine kinase family.</text>
</comment>
<dbReference type="EC" id="2.7.1.21" evidence="13"/>
<evidence type="ECO:0000256" key="3">
    <source>
        <dbReference type="ARBA" id="ARBA00022679"/>
    </source>
</evidence>
<evidence type="ECO:0000256" key="9">
    <source>
        <dbReference type="ARBA" id="ARBA00046642"/>
    </source>
</evidence>
<feature type="active site" description="Proton acceptor" evidence="11">
    <location>
        <position position="99"/>
    </location>
</feature>
<dbReference type="InterPro" id="IPR027417">
    <property type="entry name" value="P-loop_NTPase"/>
</dbReference>
<keyword evidence="6 13" id="KW-0418">Kinase</keyword>
<evidence type="ECO:0000256" key="8">
    <source>
        <dbReference type="ARBA" id="ARBA00022840"/>
    </source>
</evidence>
<dbReference type="InterPro" id="IPR001267">
    <property type="entry name" value="Thymidine_kinase"/>
</dbReference>
<keyword evidence="3 13" id="KW-0808">Transferase</keyword>
<keyword evidence="7" id="KW-0862">Zinc</keyword>
<comment type="subunit">
    <text evidence="9">Homotetramer. Tetramerization from dimerization is induced by ATP and increases catalytic efficiency due to a high affinity for thymidine. Tetramerization is inhibited by phosphorylation at Ser-13. Interacts (via the KEN box) with FZR1.</text>
</comment>
<proteinExistence type="inferred from homology"/>
<evidence type="ECO:0000256" key="1">
    <source>
        <dbReference type="ARBA" id="ARBA00007587"/>
    </source>
</evidence>
<protein>
    <recommendedName>
        <fullName evidence="13">Thymidine kinase</fullName>
        <ecNumber evidence="13">2.7.1.21</ecNumber>
    </recommendedName>
</protein>
<dbReference type="Gene3D" id="3.30.60.20">
    <property type="match status" value="1"/>
</dbReference>
<dbReference type="Pfam" id="PF00265">
    <property type="entry name" value="TK"/>
    <property type="match status" value="1"/>
</dbReference>
<organism evidence="15 16">
    <name type="scientific">Bemisia tabaci</name>
    <name type="common">Sweetpotato whitefly</name>
    <name type="synonym">Aleurodes tabaci</name>
    <dbReference type="NCBI Taxonomy" id="7038"/>
    <lineage>
        <taxon>Eukaryota</taxon>
        <taxon>Metazoa</taxon>
        <taxon>Ecdysozoa</taxon>
        <taxon>Arthropoda</taxon>
        <taxon>Hexapoda</taxon>
        <taxon>Insecta</taxon>
        <taxon>Pterygota</taxon>
        <taxon>Neoptera</taxon>
        <taxon>Paraneoptera</taxon>
        <taxon>Hemiptera</taxon>
        <taxon>Sternorrhyncha</taxon>
        <taxon>Aleyrodoidea</taxon>
        <taxon>Aleyrodidae</taxon>
        <taxon>Aleyrodinae</taxon>
        <taxon>Bemisia</taxon>
    </lineage>
</organism>
<dbReference type="InterPro" id="IPR020633">
    <property type="entry name" value="Thymidine_kinase_CS"/>
</dbReference>
<comment type="catalytic activity">
    <reaction evidence="10">
        <text>thymidine + ATP = dTMP + ADP + H(+)</text>
        <dbReference type="Rhea" id="RHEA:19129"/>
        <dbReference type="ChEBI" id="CHEBI:15378"/>
        <dbReference type="ChEBI" id="CHEBI:17748"/>
        <dbReference type="ChEBI" id="CHEBI:30616"/>
        <dbReference type="ChEBI" id="CHEBI:63528"/>
        <dbReference type="ChEBI" id="CHEBI:456216"/>
        <dbReference type="EC" id="2.7.1.21"/>
    </reaction>
    <physiologicalReaction direction="left-to-right" evidence="10">
        <dbReference type="Rhea" id="RHEA:19130"/>
    </physiologicalReaction>
</comment>
<reference evidence="15" key="1">
    <citation type="submission" date="2021-12" db="EMBL/GenBank/DDBJ databases">
        <authorList>
            <person name="King R."/>
        </authorList>
    </citation>
    <scope>NUCLEOTIDE SEQUENCE</scope>
</reference>
<dbReference type="Proteomes" id="UP001152759">
    <property type="component" value="Chromosome 2"/>
</dbReference>
<keyword evidence="2 13" id="KW-0237">DNA synthesis</keyword>
<keyword evidence="16" id="KW-1185">Reference proteome</keyword>
<dbReference type="GO" id="GO:0046872">
    <property type="term" value="F:metal ion binding"/>
    <property type="evidence" value="ECO:0007669"/>
    <property type="project" value="UniProtKB-KW"/>
</dbReference>
<dbReference type="Gene3D" id="3.40.50.300">
    <property type="entry name" value="P-loop containing nucleotide triphosphate hydrolases"/>
    <property type="match status" value="1"/>
</dbReference>
<evidence type="ECO:0000256" key="11">
    <source>
        <dbReference type="PIRSR" id="PIRSR035805-1"/>
    </source>
</evidence>
<evidence type="ECO:0000256" key="4">
    <source>
        <dbReference type="ARBA" id="ARBA00022723"/>
    </source>
</evidence>
<accession>A0A9P0A6S9</accession>
<dbReference type="PIRSF" id="PIRSF035805">
    <property type="entry name" value="TK_cell"/>
    <property type="match status" value="1"/>
</dbReference>
<dbReference type="GO" id="GO:0004797">
    <property type="term" value="F:thymidine kinase activity"/>
    <property type="evidence" value="ECO:0007669"/>
    <property type="project" value="UniProtKB-EC"/>
</dbReference>
<dbReference type="OrthoDB" id="439028at2759"/>
<dbReference type="GO" id="GO:0071897">
    <property type="term" value="P:DNA biosynthetic process"/>
    <property type="evidence" value="ECO:0007669"/>
    <property type="project" value="UniProtKB-KW"/>
</dbReference>